<feature type="domain" description="PDZ" evidence="4">
    <location>
        <begin position="292"/>
        <end position="375"/>
    </location>
</feature>
<dbReference type="GO" id="GO:0006508">
    <property type="term" value="P:proteolysis"/>
    <property type="evidence" value="ECO:0007669"/>
    <property type="project" value="UniProtKB-KW"/>
</dbReference>
<accession>A0AB37UGD4</accession>
<dbReference type="GO" id="GO:0004252">
    <property type="term" value="F:serine-type endopeptidase activity"/>
    <property type="evidence" value="ECO:0007669"/>
    <property type="project" value="InterPro"/>
</dbReference>
<dbReference type="InterPro" id="IPR001940">
    <property type="entry name" value="Peptidase_S1C"/>
</dbReference>
<dbReference type="SUPFAM" id="SSF50156">
    <property type="entry name" value="PDZ domain-like"/>
    <property type="match status" value="1"/>
</dbReference>
<dbReference type="InterPro" id="IPR001478">
    <property type="entry name" value="PDZ"/>
</dbReference>
<evidence type="ECO:0000259" key="4">
    <source>
        <dbReference type="PROSITE" id="PS50106"/>
    </source>
</evidence>
<comment type="caution">
    <text evidence="5">The sequence shown here is derived from an EMBL/GenBank/DDBJ whole genome shotgun (WGS) entry which is preliminary data.</text>
</comment>
<dbReference type="SMART" id="SM00228">
    <property type="entry name" value="PDZ"/>
    <property type="match status" value="1"/>
</dbReference>
<keyword evidence="3" id="KW-0378">Hydrolase</keyword>
<evidence type="ECO:0000256" key="1">
    <source>
        <dbReference type="ARBA" id="ARBA00010541"/>
    </source>
</evidence>
<dbReference type="PANTHER" id="PTHR22939">
    <property type="entry name" value="SERINE PROTEASE FAMILY S1C HTRA-RELATED"/>
    <property type="match status" value="1"/>
</dbReference>
<evidence type="ECO:0000313" key="5">
    <source>
        <dbReference type="EMBL" id="RUT10410.1"/>
    </source>
</evidence>
<keyword evidence="2 5" id="KW-0645">Protease</keyword>
<dbReference type="Gene3D" id="2.30.42.10">
    <property type="match status" value="1"/>
</dbReference>
<dbReference type="InterPro" id="IPR009003">
    <property type="entry name" value="Peptidase_S1_PA"/>
</dbReference>
<evidence type="ECO:0000256" key="2">
    <source>
        <dbReference type="ARBA" id="ARBA00022670"/>
    </source>
</evidence>
<dbReference type="InterPro" id="IPR048172">
    <property type="entry name" value="HhoA_HhoB_HtrA-like"/>
</dbReference>
<dbReference type="Pfam" id="PF13180">
    <property type="entry name" value="PDZ_2"/>
    <property type="match status" value="1"/>
</dbReference>
<evidence type="ECO:0000256" key="3">
    <source>
        <dbReference type="ARBA" id="ARBA00022801"/>
    </source>
</evidence>
<reference evidence="5 6" key="1">
    <citation type="journal article" date="2019" name="Genome Biol. Evol.">
        <title>Day and night: Metabolic profiles and evolutionary relationships of six axenic non-marine cyanobacteria.</title>
        <authorList>
            <person name="Will S.E."/>
            <person name="Henke P."/>
            <person name="Boedeker C."/>
            <person name="Huang S."/>
            <person name="Brinkmann H."/>
            <person name="Rohde M."/>
            <person name="Jarek M."/>
            <person name="Friedl T."/>
            <person name="Seufert S."/>
            <person name="Schumacher M."/>
            <person name="Overmann J."/>
            <person name="Neumann-Schaal M."/>
            <person name="Petersen J."/>
        </authorList>
    </citation>
    <scope>NUCLEOTIDE SEQUENCE [LARGE SCALE GENOMIC DNA]</scope>
    <source>
        <strain evidence="5 6">SAG 39.79</strain>
    </source>
</reference>
<protein>
    <submittedName>
        <fullName evidence="5">Serine protease</fullName>
    </submittedName>
</protein>
<gene>
    <name evidence="5" type="ORF">DSM107010_42980</name>
</gene>
<dbReference type="Proteomes" id="UP000282574">
    <property type="component" value="Unassembled WGS sequence"/>
</dbReference>
<dbReference type="RefSeq" id="WP_106167928.1">
    <property type="nucleotide sequence ID" value="NZ_JAVKZF010000001.1"/>
</dbReference>
<evidence type="ECO:0000313" key="6">
    <source>
        <dbReference type="Proteomes" id="UP000282574"/>
    </source>
</evidence>
<dbReference type="PROSITE" id="PS50106">
    <property type="entry name" value="PDZ"/>
    <property type="match status" value="1"/>
</dbReference>
<dbReference type="NCBIfam" id="NF041521">
    <property type="entry name" value="HhoA_HhoB_HtrA"/>
    <property type="match status" value="1"/>
</dbReference>
<dbReference type="Pfam" id="PF13365">
    <property type="entry name" value="Trypsin_2"/>
    <property type="match status" value="1"/>
</dbReference>
<organism evidence="5 6">
    <name type="scientific">Chroococcidiopsis cubana SAG 39.79</name>
    <dbReference type="NCBI Taxonomy" id="388085"/>
    <lineage>
        <taxon>Bacteria</taxon>
        <taxon>Bacillati</taxon>
        <taxon>Cyanobacteriota</taxon>
        <taxon>Cyanophyceae</taxon>
        <taxon>Chroococcidiopsidales</taxon>
        <taxon>Chroococcidiopsidaceae</taxon>
        <taxon>Chroococcidiopsis</taxon>
    </lineage>
</organism>
<dbReference type="Gene3D" id="2.40.10.120">
    <property type="match status" value="1"/>
</dbReference>
<sequence>MELKKRRGETSKQIFQQPILYLGILIIGSSAGCESLGNREVQVQPSPTQPTANLQNNPNFVAEVVKDVGPAVVRIDATRTVEVPTAVYSNPLIERFFGENFFPPQEKVQRGIGSGFIISQDGRILTNAHVVEGADKVSVVLRDGRRFAGKVVGADPVTDVAVVDIEGTNLPTVELANSDNITVGQWAIAIGNPLGLDNTVTQGIISATGRSGSDIGVNDKRLDFLQTDTAINPGNSGGPLLNAQGEVVGVNTAIIGGAQGLGFAIPINTAQRIAEQLITTGRVEHPYIGVRLIELTPEIQQEINQSNPGFKVERDRGVLIVQVAPNSPAARAGLRPGDIITQINSTEVQTADSVQDAVEATNLGKSLQITVNRNGSTQQLTLKPEQLPSPSR</sequence>
<dbReference type="PANTHER" id="PTHR22939:SF129">
    <property type="entry name" value="SERINE PROTEASE HTRA2, MITOCHONDRIAL"/>
    <property type="match status" value="1"/>
</dbReference>
<comment type="similarity">
    <text evidence="1">Belongs to the peptidase S1C family.</text>
</comment>
<keyword evidence="6" id="KW-1185">Reference proteome</keyword>
<proteinExistence type="inferred from homology"/>
<name>A0AB37UGD4_9CYAN</name>
<dbReference type="EMBL" id="RSCK01000043">
    <property type="protein sequence ID" value="RUT10410.1"/>
    <property type="molecule type" value="Genomic_DNA"/>
</dbReference>
<dbReference type="PRINTS" id="PR00834">
    <property type="entry name" value="PROTEASES2C"/>
</dbReference>
<dbReference type="PROSITE" id="PS51257">
    <property type="entry name" value="PROKAR_LIPOPROTEIN"/>
    <property type="match status" value="1"/>
</dbReference>
<dbReference type="SUPFAM" id="SSF50494">
    <property type="entry name" value="Trypsin-like serine proteases"/>
    <property type="match status" value="1"/>
</dbReference>
<dbReference type="AlphaFoldDB" id="A0AB37UGD4"/>
<dbReference type="InterPro" id="IPR036034">
    <property type="entry name" value="PDZ_sf"/>
</dbReference>